<dbReference type="Proteomes" id="UP000807504">
    <property type="component" value="Unassembled WGS sequence"/>
</dbReference>
<feature type="region of interest" description="Disordered" evidence="1">
    <location>
        <begin position="72"/>
        <end position="98"/>
    </location>
</feature>
<name>A0A8T0ETM9_ARGBR</name>
<sequence length="98" mass="11604">MSKCFRRENFWGKPDAIQEVLKELSDEEISTFSDELETEDYIEVENSDFTDSDRDEIENNLLENKVEEETMLEKNTEVDNMRLKSKSKKTKAQCSRNK</sequence>
<gene>
    <name evidence="2" type="ORF">HNY73_012032</name>
</gene>
<evidence type="ECO:0000256" key="1">
    <source>
        <dbReference type="SAM" id="MobiDB-lite"/>
    </source>
</evidence>
<accession>A0A8T0ETM9</accession>
<evidence type="ECO:0000313" key="3">
    <source>
        <dbReference type="Proteomes" id="UP000807504"/>
    </source>
</evidence>
<organism evidence="2 3">
    <name type="scientific">Argiope bruennichi</name>
    <name type="common">Wasp spider</name>
    <name type="synonym">Aranea bruennichi</name>
    <dbReference type="NCBI Taxonomy" id="94029"/>
    <lineage>
        <taxon>Eukaryota</taxon>
        <taxon>Metazoa</taxon>
        <taxon>Ecdysozoa</taxon>
        <taxon>Arthropoda</taxon>
        <taxon>Chelicerata</taxon>
        <taxon>Arachnida</taxon>
        <taxon>Araneae</taxon>
        <taxon>Araneomorphae</taxon>
        <taxon>Entelegynae</taxon>
        <taxon>Araneoidea</taxon>
        <taxon>Araneidae</taxon>
        <taxon>Argiope</taxon>
    </lineage>
</organism>
<proteinExistence type="predicted"/>
<reference evidence="2" key="1">
    <citation type="journal article" date="2020" name="bioRxiv">
        <title>Chromosome-level reference genome of the European wasp spider Argiope bruennichi: a resource for studies on range expansion and evolutionary adaptation.</title>
        <authorList>
            <person name="Sheffer M.M."/>
            <person name="Hoppe A."/>
            <person name="Krehenwinkel H."/>
            <person name="Uhl G."/>
            <person name="Kuss A.W."/>
            <person name="Jensen L."/>
            <person name="Jensen C."/>
            <person name="Gillespie R.G."/>
            <person name="Hoff K.J."/>
            <person name="Prost S."/>
        </authorList>
    </citation>
    <scope>NUCLEOTIDE SEQUENCE</scope>
</reference>
<protein>
    <submittedName>
        <fullName evidence="2">Uncharacterized protein</fullName>
    </submittedName>
</protein>
<feature type="compositionally biased region" description="Basic residues" evidence="1">
    <location>
        <begin position="83"/>
        <end position="98"/>
    </location>
</feature>
<reference evidence="2" key="2">
    <citation type="submission" date="2020-06" db="EMBL/GenBank/DDBJ databases">
        <authorList>
            <person name="Sheffer M."/>
        </authorList>
    </citation>
    <scope>NUCLEOTIDE SEQUENCE</scope>
</reference>
<dbReference type="AlphaFoldDB" id="A0A8T0ETM9"/>
<keyword evidence="3" id="KW-1185">Reference proteome</keyword>
<feature type="compositionally biased region" description="Basic and acidic residues" evidence="1">
    <location>
        <begin position="72"/>
        <end position="82"/>
    </location>
</feature>
<dbReference type="EMBL" id="JABXBU010001863">
    <property type="protein sequence ID" value="KAF8781656.1"/>
    <property type="molecule type" value="Genomic_DNA"/>
</dbReference>
<evidence type="ECO:0000313" key="2">
    <source>
        <dbReference type="EMBL" id="KAF8781656.1"/>
    </source>
</evidence>
<comment type="caution">
    <text evidence="2">The sequence shown here is derived from an EMBL/GenBank/DDBJ whole genome shotgun (WGS) entry which is preliminary data.</text>
</comment>